<dbReference type="SUPFAM" id="SSF53335">
    <property type="entry name" value="S-adenosyl-L-methionine-dependent methyltransferases"/>
    <property type="match status" value="1"/>
</dbReference>
<evidence type="ECO:0000313" key="2">
    <source>
        <dbReference type="EMBL" id="RDH41103.1"/>
    </source>
</evidence>
<accession>A0A370CJY1</accession>
<reference evidence="2 3" key="1">
    <citation type="journal article" date="2017" name="Int. J. Syst. Evol. Microbiol.">
        <title>Aquarickettsiella crustaci n. gen. n. sp. (Gammaproteobacteria: Legionellales: Coxiellaceae); a bacterial pathogen of the freshwater crustacean: Gammarus fossarum (Malacostraca: Amphipoda).</title>
        <authorList>
            <person name="Bojko J."/>
            <person name="Dunn A.M."/>
            <person name="Stebbing P.D."/>
            <person name="Van Aerle R."/>
            <person name="Bacela-Spychalska K."/>
            <person name="Bean T.P."/>
            <person name="Stentiford G.D."/>
        </authorList>
    </citation>
    <scope>NUCLEOTIDE SEQUENCE [LARGE SCALE GENOMIC DNA]</scope>
    <source>
        <strain evidence="2">RA15029</strain>
    </source>
</reference>
<keyword evidence="2" id="KW-0808">Transferase</keyword>
<comment type="caution">
    <text evidence="2">The sequence shown here is derived from an EMBL/GenBank/DDBJ whole genome shotgun (WGS) entry which is preliminary data.</text>
</comment>
<proteinExistence type="predicted"/>
<dbReference type="InterPro" id="IPR041698">
    <property type="entry name" value="Methyltransf_25"/>
</dbReference>
<gene>
    <name evidence="2" type="ORF">CFE62_000335</name>
</gene>
<dbReference type="CDD" id="cd02440">
    <property type="entry name" value="AdoMet_MTases"/>
    <property type="match status" value="1"/>
</dbReference>
<dbReference type="GO" id="GO:0032259">
    <property type="term" value="P:methylation"/>
    <property type="evidence" value="ECO:0007669"/>
    <property type="project" value="UniProtKB-KW"/>
</dbReference>
<protein>
    <submittedName>
        <fullName evidence="2">Methyltransferase domain-containing protein</fullName>
    </submittedName>
</protein>
<dbReference type="Proteomes" id="UP000226429">
    <property type="component" value="Unassembled WGS sequence"/>
</dbReference>
<keyword evidence="2" id="KW-0489">Methyltransferase</keyword>
<organism evidence="2 3">
    <name type="scientific">Candidatus Aquirickettsiella gammari</name>
    <dbReference type="NCBI Taxonomy" id="2016198"/>
    <lineage>
        <taxon>Bacteria</taxon>
        <taxon>Pseudomonadati</taxon>
        <taxon>Pseudomonadota</taxon>
        <taxon>Gammaproteobacteria</taxon>
        <taxon>Legionellales</taxon>
        <taxon>Coxiellaceae</taxon>
        <taxon>Candidatus Aquirickettsiella</taxon>
    </lineage>
</organism>
<evidence type="ECO:0000259" key="1">
    <source>
        <dbReference type="Pfam" id="PF13649"/>
    </source>
</evidence>
<evidence type="ECO:0000313" key="3">
    <source>
        <dbReference type="Proteomes" id="UP000226429"/>
    </source>
</evidence>
<name>A0A370CJY1_9COXI</name>
<sequence length="187" mass="20643">MRALTLFLREAVMHPSAVGALFPSSKKLAYSLAQQLPVNASSSELVVELGAGTGAITAALLNQKNLSGKLIVIERSAKLSHHLRQRFPELSIIEGDAGRLHDLINKYTANPIQAIVSSLPLRSLPTPIVKEIGVEVEQVLKKGGLFIQYTYSLWGPPLSPSPKLKLIHHQWVWQNLPPARIDVFRYE</sequence>
<dbReference type="Gene3D" id="3.40.50.150">
    <property type="entry name" value="Vaccinia Virus protein VP39"/>
    <property type="match status" value="1"/>
</dbReference>
<dbReference type="Pfam" id="PF13649">
    <property type="entry name" value="Methyltransf_25"/>
    <property type="match status" value="1"/>
</dbReference>
<dbReference type="GO" id="GO:0008168">
    <property type="term" value="F:methyltransferase activity"/>
    <property type="evidence" value="ECO:0007669"/>
    <property type="project" value="UniProtKB-KW"/>
</dbReference>
<keyword evidence="3" id="KW-1185">Reference proteome</keyword>
<dbReference type="InterPro" id="IPR029063">
    <property type="entry name" value="SAM-dependent_MTases_sf"/>
</dbReference>
<dbReference type="AlphaFoldDB" id="A0A370CJY1"/>
<reference evidence="2 3" key="2">
    <citation type="journal article" date="2018" name="J. Invertebr. Pathol.">
        <title>'Candidatus Aquirickettsiella gammari' (Gammaproteobacteria: Legionellales: Coxiellaceae): A bacterial pathogen of the freshwater crustacean Gammarus fossarum (Malacostraca: Amphipoda).</title>
        <authorList>
            <person name="Bojko J."/>
            <person name="Dunn A.M."/>
            <person name="Stebbing P.D."/>
            <person name="van Aerle R."/>
            <person name="Bacela-Spychalska K."/>
            <person name="Bean T.P."/>
            <person name="Urrutia A."/>
            <person name="Stentiford G.D."/>
        </authorList>
    </citation>
    <scope>NUCLEOTIDE SEQUENCE [LARGE SCALE GENOMIC DNA]</scope>
    <source>
        <strain evidence="2">RA15029</strain>
    </source>
</reference>
<feature type="domain" description="Methyltransferase" evidence="1">
    <location>
        <begin position="46"/>
        <end position="144"/>
    </location>
</feature>
<dbReference type="EMBL" id="NMOS02000001">
    <property type="protein sequence ID" value="RDH41103.1"/>
    <property type="molecule type" value="Genomic_DNA"/>
</dbReference>